<evidence type="ECO:0000313" key="1">
    <source>
        <dbReference type="EMBL" id="XPM62763.1"/>
    </source>
</evidence>
<reference evidence="1 2" key="1">
    <citation type="journal article" date="2016" name="Genome Announc.">
        <title>Draft Genome Sequence of the Thermotolerant Cyanobacterium Desertifilum sp. IPPAS B-1220.</title>
        <authorList>
            <person name="Mironov K.S."/>
            <person name="Sinetova M.A."/>
            <person name="Bolatkhan K."/>
            <person name="Zayadan B.K."/>
            <person name="Ustinova V.V."/>
            <person name="Kupriyanova E.V."/>
            <person name="Skrypnik A.N."/>
            <person name="Gogoleva N.E."/>
            <person name="Gogolev Y.V."/>
            <person name="Los D.A."/>
        </authorList>
    </citation>
    <scope>NUCLEOTIDE SEQUENCE [LARGE SCALE GENOMIC DNA]</scope>
    <source>
        <strain evidence="1 2">IPPAS B-1220</strain>
    </source>
</reference>
<dbReference type="Proteomes" id="UP000095472">
    <property type="component" value="Chromosome"/>
</dbReference>
<name>A0ACD5GPU0_9CYAN</name>
<proteinExistence type="predicted"/>
<gene>
    <name evidence="1" type="ORF">BH720_024685</name>
</gene>
<accession>A0ACD5GPU0</accession>
<dbReference type="EMBL" id="CP182909">
    <property type="protein sequence ID" value="XPM62763.1"/>
    <property type="molecule type" value="Genomic_DNA"/>
</dbReference>
<keyword evidence="2" id="KW-1185">Reference proteome</keyword>
<sequence length="41" mass="4424">MSDNLSGGVLEVPGYWEQGTYSLYVGDRAGGSHNYTLSVSR</sequence>
<protein>
    <submittedName>
        <fullName evidence="1">Uncharacterized protein</fullName>
    </submittedName>
</protein>
<organism evidence="1 2">
    <name type="scientific">Desertifilum tharense IPPAS B-1220</name>
    <dbReference type="NCBI Taxonomy" id="1781255"/>
    <lineage>
        <taxon>Bacteria</taxon>
        <taxon>Bacillati</taxon>
        <taxon>Cyanobacteriota</taxon>
        <taxon>Cyanophyceae</taxon>
        <taxon>Desertifilales</taxon>
        <taxon>Desertifilaceae</taxon>
        <taxon>Desertifilum</taxon>
    </lineage>
</organism>
<evidence type="ECO:0000313" key="2">
    <source>
        <dbReference type="Proteomes" id="UP000095472"/>
    </source>
</evidence>